<dbReference type="CDD" id="cd00609">
    <property type="entry name" value="AAT_like"/>
    <property type="match status" value="1"/>
</dbReference>
<keyword evidence="4" id="KW-0238">DNA-binding</keyword>
<evidence type="ECO:0000256" key="2">
    <source>
        <dbReference type="ARBA" id="ARBA00022898"/>
    </source>
</evidence>
<keyword evidence="3" id="KW-0805">Transcription regulation</keyword>
<dbReference type="Proteomes" id="UP001477870">
    <property type="component" value="Unassembled WGS sequence"/>
</dbReference>
<evidence type="ECO:0000259" key="6">
    <source>
        <dbReference type="PROSITE" id="PS50949"/>
    </source>
</evidence>
<dbReference type="EMBL" id="JBBMQO010000012">
    <property type="protein sequence ID" value="MEM5503154.1"/>
    <property type="molecule type" value="Genomic_DNA"/>
</dbReference>
<dbReference type="Pfam" id="PF00155">
    <property type="entry name" value="Aminotran_1_2"/>
    <property type="match status" value="1"/>
</dbReference>
<dbReference type="PRINTS" id="PR00035">
    <property type="entry name" value="HTHGNTR"/>
</dbReference>
<keyword evidence="7" id="KW-0032">Aminotransferase</keyword>
<comment type="similarity">
    <text evidence="1">In the C-terminal section; belongs to the class-I pyridoxal-phosphate-dependent aminotransferase family.</text>
</comment>
<dbReference type="SUPFAM" id="SSF53383">
    <property type="entry name" value="PLP-dependent transferases"/>
    <property type="match status" value="1"/>
</dbReference>
<evidence type="ECO:0000256" key="4">
    <source>
        <dbReference type="ARBA" id="ARBA00023125"/>
    </source>
</evidence>
<evidence type="ECO:0000256" key="1">
    <source>
        <dbReference type="ARBA" id="ARBA00005384"/>
    </source>
</evidence>
<dbReference type="Pfam" id="PF00392">
    <property type="entry name" value="GntR"/>
    <property type="match status" value="1"/>
</dbReference>
<feature type="domain" description="HTH gntR-type" evidence="6">
    <location>
        <begin position="12"/>
        <end position="80"/>
    </location>
</feature>
<evidence type="ECO:0000313" key="7">
    <source>
        <dbReference type="EMBL" id="MEM5503154.1"/>
    </source>
</evidence>
<protein>
    <submittedName>
        <fullName evidence="7">PLP-dependent aminotransferase family protein</fullName>
    </submittedName>
</protein>
<dbReference type="Gene3D" id="3.40.640.10">
    <property type="entry name" value="Type I PLP-dependent aspartate aminotransferase-like (Major domain)"/>
    <property type="match status" value="1"/>
</dbReference>
<comment type="caution">
    <text evidence="7">The sequence shown here is derived from an EMBL/GenBank/DDBJ whole genome shotgun (WGS) entry which is preliminary data.</text>
</comment>
<reference evidence="7 8" key="1">
    <citation type="submission" date="2024-03" db="EMBL/GenBank/DDBJ databases">
        <title>Community enrichment and isolation of bacterial strains for fucoidan degradation.</title>
        <authorList>
            <person name="Sichert A."/>
        </authorList>
    </citation>
    <scope>NUCLEOTIDE SEQUENCE [LARGE SCALE GENOMIC DNA]</scope>
    <source>
        <strain evidence="7 8">AS62</strain>
    </source>
</reference>
<evidence type="ECO:0000313" key="8">
    <source>
        <dbReference type="Proteomes" id="UP001477870"/>
    </source>
</evidence>
<name>A0ABU9TAJ4_9HYPH</name>
<dbReference type="InterPro" id="IPR015422">
    <property type="entry name" value="PyrdxlP-dep_Trfase_small"/>
</dbReference>
<accession>A0ABU9TAJ4</accession>
<sequence>MQYGHPPKPRKQTLTDRLSQQFKVQIKSGALRPGDRLPSIRAAAESFGVSKNTVIEAYERLASAGLVTPKHGSGFVVNAAKTPSQSPRPVHVSEAIDIVSLLSAQLDKSYSIRAGDGRPPTSWTEESEIKRYLGPNALRKNEEGYGAAQGIRKIRELVAIGFGERAISVDPDQILMTLGANHALDMIIRYFLAPGDTVLVDDPGYYPLFAKLKLAQVNIVGVKRLANGPSPDDFEEKLQRTNAKLFFTQSYAHNPTGSSIDLPTAHAVLSIAERHGVTIVENDPFKDLMGPSDILLSTIDQFKNVIFVGTFSKTLSAAMRTGYIAGRADLITALTDLKMITVVNSSGHIERIVSNVISNGHYRRHIKRLKNRIEKATATSLSNLESIGLDCFAPPKNGYYVFPRFPRGFDDIALAKAAAAKGIFIAPGSLFSIDKDSAPHGIRLNVGHAEDPRLYEFLREELRQ</sequence>
<dbReference type="InterPro" id="IPR015421">
    <property type="entry name" value="PyrdxlP-dep_Trfase_major"/>
</dbReference>
<dbReference type="PROSITE" id="PS50949">
    <property type="entry name" value="HTH_GNTR"/>
    <property type="match status" value="1"/>
</dbReference>
<dbReference type="InterPro" id="IPR036388">
    <property type="entry name" value="WH-like_DNA-bd_sf"/>
</dbReference>
<dbReference type="CDD" id="cd07377">
    <property type="entry name" value="WHTH_GntR"/>
    <property type="match status" value="1"/>
</dbReference>
<dbReference type="PANTHER" id="PTHR46577">
    <property type="entry name" value="HTH-TYPE TRANSCRIPTIONAL REGULATORY PROTEIN GABR"/>
    <property type="match status" value="1"/>
</dbReference>
<gene>
    <name evidence="7" type="ORF">WNY59_16320</name>
</gene>
<dbReference type="InterPro" id="IPR015424">
    <property type="entry name" value="PyrdxlP-dep_Trfase"/>
</dbReference>
<keyword evidence="2" id="KW-0663">Pyridoxal phosphate</keyword>
<proteinExistence type="inferred from homology"/>
<dbReference type="Gene3D" id="3.90.1150.10">
    <property type="entry name" value="Aspartate Aminotransferase, domain 1"/>
    <property type="match status" value="1"/>
</dbReference>
<keyword evidence="5" id="KW-0804">Transcription</keyword>
<dbReference type="PANTHER" id="PTHR46577:SF2">
    <property type="entry name" value="TRANSCRIPTIONAL REGULATORY PROTEIN"/>
    <property type="match status" value="1"/>
</dbReference>
<dbReference type="Gene3D" id="1.10.10.10">
    <property type="entry name" value="Winged helix-like DNA-binding domain superfamily/Winged helix DNA-binding domain"/>
    <property type="match status" value="1"/>
</dbReference>
<dbReference type="InterPro" id="IPR036390">
    <property type="entry name" value="WH_DNA-bd_sf"/>
</dbReference>
<dbReference type="InterPro" id="IPR051446">
    <property type="entry name" value="HTH_trans_reg/aminotransferase"/>
</dbReference>
<organism evidence="7 8">
    <name type="scientific">Ahrensia kielensis</name>
    <dbReference type="NCBI Taxonomy" id="76980"/>
    <lineage>
        <taxon>Bacteria</taxon>
        <taxon>Pseudomonadati</taxon>
        <taxon>Pseudomonadota</taxon>
        <taxon>Alphaproteobacteria</taxon>
        <taxon>Hyphomicrobiales</taxon>
        <taxon>Ahrensiaceae</taxon>
        <taxon>Ahrensia</taxon>
    </lineage>
</organism>
<keyword evidence="7" id="KW-0808">Transferase</keyword>
<dbReference type="SUPFAM" id="SSF46785">
    <property type="entry name" value="Winged helix' DNA-binding domain"/>
    <property type="match status" value="1"/>
</dbReference>
<dbReference type="SMART" id="SM00345">
    <property type="entry name" value="HTH_GNTR"/>
    <property type="match status" value="1"/>
</dbReference>
<dbReference type="InterPro" id="IPR000524">
    <property type="entry name" value="Tscrpt_reg_HTH_GntR"/>
</dbReference>
<dbReference type="GO" id="GO:0008483">
    <property type="term" value="F:transaminase activity"/>
    <property type="evidence" value="ECO:0007669"/>
    <property type="project" value="UniProtKB-KW"/>
</dbReference>
<keyword evidence="8" id="KW-1185">Reference proteome</keyword>
<dbReference type="InterPro" id="IPR004839">
    <property type="entry name" value="Aminotransferase_I/II_large"/>
</dbReference>
<evidence type="ECO:0000256" key="5">
    <source>
        <dbReference type="ARBA" id="ARBA00023163"/>
    </source>
</evidence>
<evidence type="ECO:0000256" key="3">
    <source>
        <dbReference type="ARBA" id="ARBA00023015"/>
    </source>
</evidence>
<dbReference type="RefSeq" id="WP_342849336.1">
    <property type="nucleotide sequence ID" value="NZ_JBBMQO010000012.1"/>
</dbReference>